<dbReference type="PANTHER" id="PTHR12169:SF6">
    <property type="entry name" value="AFG1-LIKE ATPASE"/>
    <property type="match status" value="1"/>
</dbReference>
<accession>A0ABV8UKH2</accession>
<evidence type="ECO:0000313" key="4">
    <source>
        <dbReference type="Proteomes" id="UP001595799"/>
    </source>
</evidence>
<proteinExistence type="predicted"/>
<keyword evidence="3" id="KW-0131">Cell cycle</keyword>
<reference evidence="4" key="1">
    <citation type="journal article" date="2019" name="Int. J. Syst. Evol. Microbiol.">
        <title>The Global Catalogue of Microorganisms (GCM) 10K type strain sequencing project: providing services to taxonomists for standard genome sequencing and annotation.</title>
        <authorList>
            <consortium name="The Broad Institute Genomics Platform"/>
            <consortium name="The Broad Institute Genome Sequencing Center for Infectious Disease"/>
            <person name="Wu L."/>
            <person name="Ma J."/>
        </authorList>
    </citation>
    <scope>NUCLEOTIDE SEQUENCE [LARGE SCALE GENOMIC DNA]</scope>
    <source>
        <strain evidence="4">CECT 8472</strain>
    </source>
</reference>
<keyword evidence="3" id="KW-0132">Cell division</keyword>
<dbReference type="Pfam" id="PF03969">
    <property type="entry name" value="AFG1_ATPase"/>
    <property type="match status" value="1"/>
</dbReference>
<comment type="caution">
    <text evidence="3">The sequence shown here is derived from an EMBL/GenBank/DDBJ whole genome shotgun (WGS) entry which is preliminary data.</text>
</comment>
<evidence type="ECO:0000256" key="1">
    <source>
        <dbReference type="ARBA" id="ARBA00022741"/>
    </source>
</evidence>
<dbReference type="RefSeq" id="WP_382422118.1">
    <property type="nucleotide sequence ID" value="NZ_JBHSCW010000004.1"/>
</dbReference>
<dbReference type="InterPro" id="IPR027417">
    <property type="entry name" value="P-loop_NTPase"/>
</dbReference>
<keyword evidence="2" id="KW-0067">ATP-binding</keyword>
<evidence type="ECO:0000256" key="2">
    <source>
        <dbReference type="ARBA" id="ARBA00022840"/>
    </source>
</evidence>
<protein>
    <submittedName>
        <fullName evidence="3">Cell division protein ZapE</fullName>
    </submittedName>
</protein>
<keyword evidence="1" id="KW-0547">Nucleotide-binding</keyword>
<dbReference type="SUPFAM" id="SSF52540">
    <property type="entry name" value="P-loop containing nucleoside triphosphate hydrolases"/>
    <property type="match status" value="1"/>
</dbReference>
<dbReference type="Gene3D" id="3.40.50.300">
    <property type="entry name" value="P-loop containing nucleotide triphosphate hydrolases"/>
    <property type="match status" value="1"/>
</dbReference>
<gene>
    <name evidence="3" type="primary">zapE</name>
    <name evidence="3" type="ORF">ACFOW6_09480</name>
</gene>
<name>A0ABV8UKH2_9PROT</name>
<dbReference type="InterPro" id="IPR005654">
    <property type="entry name" value="ATPase_AFG1-like"/>
</dbReference>
<dbReference type="GO" id="GO:0051301">
    <property type="term" value="P:cell division"/>
    <property type="evidence" value="ECO:0007669"/>
    <property type="project" value="UniProtKB-KW"/>
</dbReference>
<sequence>MEKKVSLKRESLLAQYKQRVERDELAADAAQEKAAHRLQSLHDALTDYRPARRKGGLRSMLGLGRAPRQPPTGLYLAGGVGRGKSMLMELFFETAPVARKRRVHFHAFMGEIHDRLHAHRQDSDSPKSDPLPTVAREVAEDAWLLCFDELVVENIADAMILGRLFETLFQEGCVVVATSNFAPDRLYEGGLQRERFLPFIDLLKQHLEVYDLSAGRDYRLDRLQEQPVYYSPLTPGNREALEEIFSELTDGGESQTETLTVKGRKLAIPAAAHGVARMSFRDLCERPLGAADYLALAERYHTLVLSGVPCMSADQRNEARRFMHLVDALYENSVVLFVTAEAAPEALYPEGDGTFEFARTVSRLQEMQSRDYIAEARRLRAREHLDESPVDKLTQEAM</sequence>
<dbReference type="Proteomes" id="UP001595799">
    <property type="component" value="Unassembled WGS sequence"/>
</dbReference>
<organism evidence="3 4">
    <name type="scientific">Fodinicurvata halophila</name>
    <dbReference type="NCBI Taxonomy" id="1419723"/>
    <lineage>
        <taxon>Bacteria</taxon>
        <taxon>Pseudomonadati</taxon>
        <taxon>Pseudomonadota</taxon>
        <taxon>Alphaproteobacteria</taxon>
        <taxon>Rhodospirillales</taxon>
        <taxon>Rhodovibrionaceae</taxon>
        <taxon>Fodinicurvata</taxon>
    </lineage>
</organism>
<dbReference type="NCBIfam" id="NF040713">
    <property type="entry name" value="ZapE"/>
    <property type="match status" value="1"/>
</dbReference>
<dbReference type="EMBL" id="JBHSCW010000004">
    <property type="protein sequence ID" value="MFC4351771.1"/>
    <property type="molecule type" value="Genomic_DNA"/>
</dbReference>
<dbReference type="PANTHER" id="PTHR12169">
    <property type="entry name" value="ATPASE N2B"/>
    <property type="match status" value="1"/>
</dbReference>
<evidence type="ECO:0000313" key="3">
    <source>
        <dbReference type="EMBL" id="MFC4351771.1"/>
    </source>
</evidence>
<keyword evidence="4" id="KW-1185">Reference proteome</keyword>